<evidence type="ECO:0000256" key="1">
    <source>
        <dbReference type="ARBA" id="ARBA00022729"/>
    </source>
</evidence>
<reference evidence="2 3" key="1">
    <citation type="submission" date="2015-07" db="EMBL/GenBank/DDBJ databases">
        <title>The genome of Habropoda laboriosa.</title>
        <authorList>
            <person name="Pan H."/>
            <person name="Kapheim K."/>
        </authorList>
    </citation>
    <scope>NUCLEOTIDE SEQUENCE [LARGE SCALE GENOMIC DNA]</scope>
    <source>
        <strain evidence="2">0110345459</strain>
    </source>
</reference>
<sequence>MIKSIKYLSALNLINLANHLIGNNLTLIRNSNCESDFEQLFKWRPLKDGFEEAKIIQKPIFLLIHKPQCPSCQKLKKTFAKSVRLMDLSDRFVMIKTEMGSDVILDGPKFQPDDKYVPKILFFTSKGDFIKEAYNKHTDADKEHKYFYKSPSQIVDTMLYVLKEYSKEPLSVMFEHERPSKVDNHVVEDDIIAPTLLHWY</sequence>
<evidence type="ECO:0000313" key="3">
    <source>
        <dbReference type="Proteomes" id="UP000053825"/>
    </source>
</evidence>
<dbReference type="Proteomes" id="UP000053825">
    <property type="component" value="Unassembled WGS sequence"/>
</dbReference>
<protein>
    <submittedName>
        <fullName evidence="2">Thioredoxin domain-containing protein 12</fullName>
    </submittedName>
</protein>
<dbReference type="PANTHER" id="PTHR15337:SF11">
    <property type="entry name" value="THIOREDOXIN DOMAIN-CONTAINING PROTEIN"/>
    <property type="match status" value="1"/>
</dbReference>
<name>A0A0L7QX95_9HYME</name>
<keyword evidence="3" id="KW-1185">Reference proteome</keyword>
<evidence type="ECO:0000313" key="2">
    <source>
        <dbReference type="EMBL" id="KOC63237.1"/>
    </source>
</evidence>
<dbReference type="InterPro" id="IPR051099">
    <property type="entry name" value="AGR/TXD"/>
</dbReference>
<proteinExistence type="predicted"/>
<dbReference type="Pfam" id="PF13899">
    <property type="entry name" value="Thioredoxin_7"/>
    <property type="match status" value="1"/>
</dbReference>
<gene>
    <name evidence="2" type="ORF">WH47_02746</name>
</gene>
<dbReference type="PANTHER" id="PTHR15337">
    <property type="entry name" value="ANTERIOR GRADIENT PROTEIN-RELATED"/>
    <property type="match status" value="1"/>
</dbReference>
<accession>A0A0L7QX95</accession>
<dbReference type="AlphaFoldDB" id="A0A0L7QX95"/>
<keyword evidence="1" id="KW-0732">Signal</keyword>
<dbReference type="STRING" id="597456.A0A0L7QX95"/>
<dbReference type="GO" id="GO:0005783">
    <property type="term" value="C:endoplasmic reticulum"/>
    <property type="evidence" value="ECO:0007669"/>
    <property type="project" value="TreeGrafter"/>
</dbReference>
<dbReference type="InterPro" id="IPR036249">
    <property type="entry name" value="Thioredoxin-like_sf"/>
</dbReference>
<dbReference type="SUPFAM" id="SSF52833">
    <property type="entry name" value="Thioredoxin-like"/>
    <property type="match status" value="1"/>
</dbReference>
<dbReference type="EMBL" id="KQ414705">
    <property type="protein sequence ID" value="KOC63237.1"/>
    <property type="molecule type" value="Genomic_DNA"/>
</dbReference>
<organism evidence="2 3">
    <name type="scientific">Habropoda laboriosa</name>
    <dbReference type="NCBI Taxonomy" id="597456"/>
    <lineage>
        <taxon>Eukaryota</taxon>
        <taxon>Metazoa</taxon>
        <taxon>Ecdysozoa</taxon>
        <taxon>Arthropoda</taxon>
        <taxon>Hexapoda</taxon>
        <taxon>Insecta</taxon>
        <taxon>Pterygota</taxon>
        <taxon>Neoptera</taxon>
        <taxon>Endopterygota</taxon>
        <taxon>Hymenoptera</taxon>
        <taxon>Apocrita</taxon>
        <taxon>Aculeata</taxon>
        <taxon>Apoidea</taxon>
        <taxon>Anthophila</taxon>
        <taxon>Apidae</taxon>
        <taxon>Habropoda</taxon>
    </lineage>
</organism>
<dbReference type="Gene3D" id="3.40.30.10">
    <property type="entry name" value="Glutaredoxin"/>
    <property type="match status" value="1"/>
</dbReference>